<feature type="signal peptide" evidence="3">
    <location>
        <begin position="1"/>
        <end position="23"/>
    </location>
</feature>
<evidence type="ECO:0000256" key="3">
    <source>
        <dbReference type="SAM" id="SignalP"/>
    </source>
</evidence>
<evidence type="ECO:0000313" key="5">
    <source>
        <dbReference type="Proteomes" id="UP000018201"/>
    </source>
</evidence>
<feature type="transmembrane region" description="Helical" evidence="2">
    <location>
        <begin position="57"/>
        <end position="77"/>
    </location>
</feature>
<dbReference type="AlphaFoldDB" id="U6GRA1"/>
<keyword evidence="2" id="KW-0472">Membrane</keyword>
<dbReference type="EMBL" id="HG692428">
    <property type="protein sequence ID" value="CDI82715.1"/>
    <property type="molecule type" value="Genomic_DNA"/>
</dbReference>
<keyword evidence="5" id="KW-1185">Reference proteome</keyword>
<sequence>MVAISRRGLALLAIAACATTALAAEGPAEPSPDVATDVVEMPQPVEPVLGKKGPSPAILGGAAAGAALLLALALFGVKALGSKIIQAESATAHTKLAEEIMKFTEKITISTEAYSVFVEANYDGKAMEVMKALSEEEKKSTAEKVATALRGAMSGFSGTAYDAKAMEVMKALSDEEKKSTAEKVATALRGAMSGFSESGKSSMDLAFGDGKVSVTFDVKVTSADGDKSKSEKPEKPAGGEAQ</sequence>
<accession>U6GRA1</accession>
<keyword evidence="2" id="KW-0812">Transmembrane</keyword>
<evidence type="ECO:0000256" key="1">
    <source>
        <dbReference type="SAM" id="MobiDB-lite"/>
    </source>
</evidence>
<name>U6GRA1_9EIME</name>
<protein>
    <submittedName>
        <fullName evidence="4">Uncharacterized protein</fullName>
    </submittedName>
</protein>
<proteinExistence type="predicted"/>
<keyword evidence="2" id="KW-1133">Transmembrane helix</keyword>
<feature type="region of interest" description="Disordered" evidence="1">
    <location>
        <begin position="222"/>
        <end position="242"/>
    </location>
</feature>
<organism evidence="4 5">
    <name type="scientific">Eimeria praecox</name>
    <dbReference type="NCBI Taxonomy" id="51316"/>
    <lineage>
        <taxon>Eukaryota</taxon>
        <taxon>Sar</taxon>
        <taxon>Alveolata</taxon>
        <taxon>Apicomplexa</taxon>
        <taxon>Conoidasida</taxon>
        <taxon>Coccidia</taxon>
        <taxon>Eucoccidiorida</taxon>
        <taxon>Eimeriorina</taxon>
        <taxon>Eimeriidae</taxon>
        <taxon>Eimeria</taxon>
    </lineage>
</organism>
<keyword evidence="3" id="KW-0732">Signal</keyword>
<reference evidence="4" key="2">
    <citation type="submission" date="2013-10" db="EMBL/GenBank/DDBJ databases">
        <authorList>
            <person name="Aslett M."/>
        </authorList>
    </citation>
    <scope>NUCLEOTIDE SEQUENCE [LARGE SCALE GENOMIC DNA]</scope>
    <source>
        <strain evidence="4">Houghton</strain>
    </source>
</reference>
<dbReference type="VEuPathDB" id="ToxoDB:EPH_0011180"/>
<feature type="compositionally biased region" description="Basic and acidic residues" evidence="1">
    <location>
        <begin position="224"/>
        <end position="242"/>
    </location>
</feature>
<feature type="chain" id="PRO_5004670050" evidence="3">
    <location>
        <begin position="24"/>
        <end position="242"/>
    </location>
</feature>
<reference evidence="4" key="1">
    <citation type="submission" date="2013-10" db="EMBL/GenBank/DDBJ databases">
        <title>Genomic analysis of the causative agents of coccidiosis in chickens.</title>
        <authorList>
            <person name="Reid A.J."/>
            <person name="Blake D."/>
            <person name="Billington K."/>
            <person name="Browne H."/>
            <person name="Dunn M."/>
            <person name="Hung S."/>
            <person name="Kawahara F."/>
            <person name="Miranda-Saavedra D."/>
            <person name="Mourier T."/>
            <person name="Nagra H."/>
            <person name="Otto T.D."/>
            <person name="Rawlings N."/>
            <person name="Sanchez A."/>
            <person name="Sanders M."/>
            <person name="Subramaniam C."/>
            <person name="Tay Y."/>
            <person name="Dear P."/>
            <person name="Doerig C."/>
            <person name="Gruber A."/>
            <person name="Parkinson J."/>
            <person name="Shirley M."/>
            <person name="Wan K.L."/>
            <person name="Berriman M."/>
            <person name="Tomley F."/>
            <person name="Pain A."/>
        </authorList>
    </citation>
    <scope>NUCLEOTIDE SEQUENCE [LARGE SCALE GENOMIC DNA]</scope>
    <source>
        <strain evidence="4">Houghton</strain>
    </source>
</reference>
<dbReference type="OrthoDB" id="347879at2759"/>
<evidence type="ECO:0000313" key="4">
    <source>
        <dbReference type="EMBL" id="CDI82715.1"/>
    </source>
</evidence>
<dbReference type="Proteomes" id="UP000018201">
    <property type="component" value="Unassembled WGS sequence"/>
</dbReference>
<gene>
    <name evidence="4" type="ORF">EPH_0011180</name>
</gene>
<evidence type="ECO:0000256" key="2">
    <source>
        <dbReference type="SAM" id="Phobius"/>
    </source>
</evidence>